<comment type="caution">
    <text evidence="2">The sequence shown here is derived from an EMBL/GenBank/DDBJ whole genome shotgun (WGS) entry which is preliminary data.</text>
</comment>
<gene>
    <name evidence="2" type="ORF">OKA104_LOCUS54562</name>
</gene>
<dbReference type="Pfam" id="PF06824">
    <property type="entry name" value="Glyco_hydro_125"/>
    <property type="match status" value="1"/>
</dbReference>
<feature type="non-terminal residue" evidence="2">
    <location>
        <position position="41"/>
    </location>
</feature>
<dbReference type="AlphaFoldDB" id="A0A820SIM8"/>
<dbReference type="GO" id="GO:0005975">
    <property type="term" value="P:carbohydrate metabolic process"/>
    <property type="evidence" value="ECO:0007669"/>
    <property type="project" value="InterPro"/>
</dbReference>
<dbReference type="SUPFAM" id="SSF48208">
    <property type="entry name" value="Six-hairpin glycosidases"/>
    <property type="match status" value="1"/>
</dbReference>
<dbReference type="Proteomes" id="UP000663881">
    <property type="component" value="Unassembled WGS sequence"/>
</dbReference>
<dbReference type="InterPro" id="IPR008313">
    <property type="entry name" value="GH125"/>
</dbReference>
<evidence type="ECO:0000313" key="3">
    <source>
        <dbReference type="Proteomes" id="UP000663881"/>
    </source>
</evidence>
<organism evidence="2 3">
    <name type="scientific">Adineta steineri</name>
    <dbReference type="NCBI Taxonomy" id="433720"/>
    <lineage>
        <taxon>Eukaryota</taxon>
        <taxon>Metazoa</taxon>
        <taxon>Spiralia</taxon>
        <taxon>Gnathifera</taxon>
        <taxon>Rotifera</taxon>
        <taxon>Eurotatoria</taxon>
        <taxon>Bdelloidea</taxon>
        <taxon>Adinetida</taxon>
        <taxon>Adinetidae</taxon>
        <taxon>Adineta</taxon>
    </lineage>
</organism>
<feature type="non-terminal residue" evidence="2">
    <location>
        <position position="1"/>
    </location>
</feature>
<accession>A0A820SIM8</accession>
<name>A0A820SIM8_9BILA</name>
<sequence>PYIYQRDSNPPDPRGAQAKPNGLIYSFFRPSDDLQTYPYLI</sequence>
<evidence type="ECO:0000313" key="2">
    <source>
        <dbReference type="EMBL" id="CAF4458632.1"/>
    </source>
</evidence>
<proteinExistence type="predicted"/>
<dbReference type="EMBL" id="CAJOAY010036641">
    <property type="protein sequence ID" value="CAF4458632.1"/>
    <property type="molecule type" value="Genomic_DNA"/>
</dbReference>
<reference evidence="2" key="1">
    <citation type="submission" date="2021-02" db="EMBL/GenBank/DDBJ databases">
        <authorList>
            <person name="Nowell W R."/>
        </authorList>
    </citation>
    <scope>NUCLEOTIDE SEQUENCE</scope>
</reference>
<feature type="region of interest" description="Disordered" evidence="1">
    <location>
        <begin position="1"/>
        <end position="20"/>
    </location>
</feature>
<dbReference type="Gene3D" id="1.50.10.10">
    <property type="match status" value="1"/>
</dbReference>
<evidence type="ECO:0000256" key="1">
    <source>
        <dbReference type="SAM" id="MobiDB-lite"/>
    </source>
</evidence>
<dbReference type="InterPro" id="IPR008928">
    <property type="entry name" value="6-hairpin_glycosidase_sf"/>
</dbReference>
<protein>
    <submittedName>
        <fullName evidence="2">Uncharacterized protein</fullName>
    </submittedName>
</protein>
<dbReference type="InterPro" id="IPR012341">
    <property type="entry name" value="6hp_glycosidase-like_sf"/>
</dbReference>